<evidence type="ECO:0000256" key="6">
    <source>
        <dbReference type="ARBA" id="ARBA00023157"/>
    </source>
</evidence>
<keyword evidence="8" id="KW-0812">Transmembrane</keyword>
<feature type="transmembrane region" description="Helical" evidence="8">
    <location>
        <begin position="20"/>
        <end position="39"/>
    </location>
</feature>
<dbReference type="Pfam" id="PF00328">
    <property type="entry name" value="His_Phos_2"/>
    <property type="match status" value="1"/>
</dbReference>
<dbReference type="PANTHER" id="PTHR11567">
    <property type="entry name" value="ACID PHOSPHATASE-RELATED"/>
    <property type="match status" value="1"/>
</dbReference>
<reference evidence="10" key="1">
    <citation type="journal article" date="2014" name="PLoS ONE">
        <title>Transcriptome-Based Identification of ABC Transporters in the Western Tarnished Plant Bug Lygus hesperus.</title>
        <authorList>
            <person name="Hull J.J."/>
            <person name="Chaney K."/>
            <person name="Geib S.M."/>
            <person name="Fabrick J.A."/>
            <person name="Brent C.S."/>
            <person name="Walsh D."/>
            <person name="Lavine L.C."/>
        </authorList>
    </citation>
    <scope>NUCLEOTIDE SEQUENCE</scope>
</reference>
<dbReference type="EC" id="3.1.3.2" evidence="3"/>
<reference evidence="10" key="2">
    <citation type="submission" date="2014-07" db="EMBL/GenBank/DDBJ databases">
        <authorList>
            <person name="Hull J."/>
        </authorList>
    </citation>
    <scope>NUCLEOTIDE SEQUENCE</scope>
</reference>
<dbReference type="Gene3D" id="3.40.50.1240">
    <property type="entry name" value="Phosphoglycerate mutase-like"/>
    <property type="match status" value="1"/>
</dbReference>
<keyword evidence="8" id="KW-0472">Membrane</keyword>
<gene>
    <name evidence="10" type="ORF">CM83_84575</name>
    <name evidence="9" type="ORF">CM83_84577</name>
</gene>
<dbReference type="InterPro" id="IPR029033">
    <property type="entry name" value="His_PPase_superfam"/>
</dbReference>
<organism evidence="10">
    <name type="scientific">Lygus hesperus</name>
    <name type="common">Western plant bug</name>
    <dbReference type="NCBI Taxonomy" id="30085"/>
    <lineage>
        <taxon>Eukaryota</taxon>
        <taxon>Metazoa</taxon>
        <taxon>Ecdysozoa</taxon>
        <taxon>Arthropoda</taxon>
        <taxon>Hexapoda</taxon>
        <taxon>Insecta</taxon>
        <taxon>Pterygota</taxon>
        <taxon>Neoptera</taxon>
        <taxon>Paraneoptera</taxon>
        <taxon>Hemiptera</taxon>
        <taxon>Heteroptera</taxon>
        <taxon>Panheteroptera</taxon>
        <taxon>Cimicomorpha</taxon>
        <taxon>Miridae</taxon>
        <taxon>Mirini</taxon>
        <taxon>Lygus</taxon>
    </lineage>
</organism>
<evidence type="ECO:0000256" key="4">
    <source>
        <dbReference type="ARBA" id="ARBA00022729"/>
    </source>
</evidence>
<comment type="catalytic activity">
    <reaction evidence="1">
        <text>a phosphate monoester + H2O = an alcohol + phosphate</text>
        <dbReference type="Rhea" id="RHEA:15017"/>
        <dbReference type="ChEBI" id="CHEBI:15377"/>
        <dbReference type="ChEBI" id="CHEBI:30879"/>
        <dbReference type="ChEBI" id="CHEBI:43474"/>
        <dbReference type="ChEBI" id="CHEBI:67140"/>
        <dbReference type="EC" id="3.1.3.2"/>
    </reaction>
</comment>
<dbReference type="EMBL" id="GBHO01032619">
    <property type="protein sequence ID" value="JAG10985.1"/>
    <property type="molecule type" value="Transcribed_RNA"/>
</dbReference>
<sequence>MVFPSALKKTVSSISRAQWVVIIFVVIAIPTVTILVYGLTLSDDSSSTPTYSLADKYGPVIYVNMMYRHGERNPDDTPPKDSYGDVKYWPGGFGSLTAKGILAHYHLGKWIAERYRHLLPADWTLNNNAIKVYSTDWKRTLMSAQANLAGMFPITGDASMWEGLSSYPIPIHSIPAADDGLLELSKECKKYKSLVLTSRASEEYQKIMREYQNVTDYVEQNSGELIKGLQTYRILYTTYFIEESRGFALPNWLGKVYPSPMRELAVSSHVWPTRTTEMKRLRGGPFLKEVLRNFHGKLNGSDSLNMTVYSAHDTSLSAAMGALGVFNDEFPPFAALFLLELRMTKNETEPVVMLWYKNTTSDPFMLHLPGCTAACPLSQMELLLEPVIPDDWDKECQGMSYENLTVLAN</sequence>
<evidence type="ECO:0000256" key="3">
    <source>
        <dbReference type="ARBA" id="ARBA00012646"/>
    </source>
</evidence>
<dbReference type="InterPro" id="IPR050645">
    <property type="entry name" value="Histidine_acid_phosphatase"/>
</dbReference>
<dbReference type="SUPFAM" id="SSF53254">
    <property type="entry name" value="Phosphoglycerate mutase-like"/>
    <property type="match status" value="1"/>
</dbReference>
<evidence type="ECO:0000256" key="5">
    <source>
        <dbReference type="ARBA" id="ARBA00022801"/>
    </source>
</evidence>
<protein>
    <recommendedName>
        <fullName evidence="3">acid phosphatase</fullName>
        <ecNumber evidence="3">3.1.3.2</ecNumber>
    </recommendedName>
</protein>
<evidence type="ECO:0000256" key="2">
    <source>
        <dbReference type="ARBA" id="ARBA00005375"/>
    </source>
</evidence>
<comment type="similarity">
    <text evidence="2">Belongs to the histidine acid phosphatase family.</text>
</comment>
<keyword evidence="7" id="KW-0325">Glycoprotein</keyword>
<dbReference type="PANTHER" id="PTHR11567:SF211">
    <property type="entry name" value="PROSTATIC ACID PHOSPHATASE"/>
    <property type="match status" value="1"/>
</dbReference>
<proteinExistence type="inferred from homology"/>
<name>A0A0A9YKS5_LYGHE</name>
<keyword evidence="8" id="KW-1133">Transmembrane helix</keyword>
<dbReference type="AlphaFoldDB" id="A0A0A9YKS5"/>
<evidence type="ECO:0000256" key="1">
    <source>
        <dbReference type="ARBA" id="ARBA00000032"/>
    </source>
</evidence>
<evidence type="ECO:0000256" key="7">
    <source>
        <dbReference type="ARBA" id="ARBA00023180"/>
    </source>
</evidence>
<keyword evidence="6" id="KW-1015">Disulfide bond</keyword>
<dbReference type="InterPro" id="IPR000560">
    <property type="entry name" value="His_Pase_clade-2"/>
</dbReference>
<dbReference type="EMBL" id="GBHO01013509">
    <property type="protein sequence ID" value="JAG30095.1"/>
    <property type="molecule type" value="Transcribed_RNA"/>
</dbReference>
<evidence type="ECO:0000313" key="10">
    <source>
        <dbReference type="EMBL" id="JAG30095.1"/>
    </source>
</evidence>
<evidence type="ECO:0000256" key="8">
    <source>
        <dbReference type="SAM" id="Phobius"/>
    </source>
</evidence>
<dbReference type="CDD" id="cd07061">
    <property type="entry name" value="HP_HAP_like"/>
    <property type="match status" value="1"/>
</dbReference>
<accession>A0A0A9YKS5</accession>
<keyword evidence="5" id="KW-0378">Hydrolase</keyword>
<evidence type="ECO:0000313" key="9">
    <source>
        <dbReference type="EMBL" id="JAG10985.1"/>
    </source>
</evidence>
<keyword evidence="4" id="KW-0732">Signal</keyword>
<dbReference type="GO" id="GO:0003993">
    <property type="term" value="F:acid phosphatase activity"/>
    <property type="evidence" value="ECO:0007669"/>
    <property type="project" value="UniProtKB-EC"/>
</dbReference>